<keyword evidence="3" id="KW-1185">Reference proteome</keyword>
<organism evidence="2 3">
    <name type="scientific">Cylindrotheca closterium</name>
    <dbReference type="NCBI Taxonomy" id="2856"/>
    <lineage>
        <taxon>Eukaryota</taxon>
        <taxon>Sar</taxon>
        <taxon>Stramenopiles</taxon>
        <taxon>Ochrophyta</taxon>
        <taxon>Bacillariophyta</taxon>
        <taxon>Bacillariophyceae</taxon>
        <taxon>Bacillariophycidae</taxon>
        <taxon>Bacillariales</taxon>
        <taxon>Bacillariaceae</taxon>
        <taxon>Cylindrotheca</taxon>
    </lineage>
</organism>
<evidence type="ECO:0000256" key="1">
    <source>
        <dbReference type="SAM" id="MobiDB-lite"/>
    </source>
</evidence>
<accession>A0AAD2G6Q8</accession>
<evidence type="ECO:0000313" key="3">
    <source>
        <dbReference type="Proteomes" id="UP001295423"/>
    </source>
</evidence>
<proteinExistence type="predicted"/>
<feature type="non-terminal residue" evidence="2">
    <location>
        <position position="627"/>
    </location>
</feature>
<dbReference type="EMBL" id="CAKOGP040002200">
    <property type="protein sequence ID" value="CAJ1964718.1"/>
    <property type="molecule type" value="Genomic_DNA"/>
</dbReference>
<gene>
    <name evidence="2" type="ORF">CYCCA115_LOCUS20765</name>
</gene>
<sequence>MTAAQTSTAGTSGGNDQPRRGAANNAGRNDNKKRKEIFKGDIEEMGGAVLQFPEKRNRGSAAQYERFYMALKDYIGREVSVGAAKLWAKTYVKEMDPSWEPPVPIEPTTNKNDVKALLLYESEKAAYVKHIGATWPAAKLEIWSTIMAQCSPKLRAHLQQLPFYDKAESTHDCIALLENANVLCGGGNLLAFQPQARAEALLDLVQYKQLNGTLDDYYNDFKARYATFSSLGGDLTTKEDTWTTANGTTASTNQALLVCLFLANADRKRFGDCVTDLRNDASSKLVRYPETLADAYTMLGEYVRKHKKNSNNNNSNELNAYLEIDHSRPENEICLTSTKYEWLIDLAWILLDTASTVTIFCNALYLRGMRQARQPTTIHTSGGTITATLEGYLPFLRKWVAFHPDCLANIISFRDLLDAHHVTLNSRQSRSFTVHCLRNGTGRTRRKVHFRPSGTGLFYFDPEGDLSETFKRFPESVKRLSSIERSTHERSTHEILNATVAENLKAFSARQQMRIAKAREVYADVGRPSFANFLRMLKYRQIPDVPITEEDAENMIRGYGPDVHVLRGKTVRRRPSAVPSGRRISPPDSILRANSQVIMCADIFFVDSIPFLLAVSRNLRHVFVDVL</sequence>
<feature type="region of interest" description="Disordered" evidence="1">
    <location>
        <begin position="1"/>
        <end position="37"/>
    </location>
</feature>
<name>A0AAD2G6Q8_9STRA</name>
<feature type="compositionally biased region" description="Low complexity" evidence="1">
    <location>
        <begin position="1"/>
        <end position="10"/>
    </location>
</feature>
<protein>
    <submittedName>
        <fullName evidence="2">Uncharacterized protein</fullName>
    </submittedName>
</protein>
<dbReference type="AlphaFoldDB" id="A0AAD2G6Q8"/>
<comment type="caution">
    <text evidence="2">The sequence shown here is derived from an EMBL/GenBank/DDBJ whole genome shotgun (WGS) entry which is preliminary data.</text>
</comment>
<evidence type="ECO:0000313" key="2">
    <source>
        <dbReference type="EMBL" id="CAJ1964718.1"/>
    </source>
</evidence>
<dbReference type="Proteomes" id="UP001295423">
    <property type="component" value="Unassembled WGS sequence"/>
</dbReference>
<reference evidence="2" key="1">
    <citation type="submission" date="2023-08" db="EMBL/GenBank/DDBJ databases">
        <authorList>
            <person name="Audoor S."/>
            <person name="Bilcke G."/>
        </authorList>
    </citation>
    <scope>NUCLEOTIDE SEQUENCE</scope>
</reference>